<proteinExistence type="inferred from homology"/>
<dbReference type="EMBL" id="SJPL01000001">
    <property type="protein sequence ID" value="TWT68854.1"/>
    <property type="molecule type" value="Genomic_DNA"/>
</dbReference>
<dbReference type="GO" id="GO:0032787">
    <property type="term" value="P:monocarboxylic acid metabolic process"/>
    <property type="evidence" value="ECO:0007669"/>
    <property type="project" value="UniProtKB-ARBA"/>
</dbReference>
<dbReference type="Proteomes" id="UP000317238">
    <property type="component" value="Unassembled WGS sequence"/>
</dbReference>
<organism evidence="3 4">
    <name type="scientific">Crateriforma conspicua</name>
    <dbReference type="NCBI Taxonomy" id="2527996"/>
    <lineage>
        <taxon>Bacteria</taxon>
        <taxon>Pseudomonadati</taxon>
        <taxon>Planctomycetota</taxon>
        <taxon>Planctomycetia</taxon>
        <taxon>Planctomycetales</taxon>
        <taxon>Planctomycetaceae</taxon>
        <taxon>Crateriforma</taxon>
    </lineage>
</organism>
<evidence type="ECO:0000313" key="3">
    <source>
        <dbReference type="EMBL" id="TWT68854.1"/>
    </source>
</evidence>
<dbReference type="InterPro" id="IPR036291">
    <property type="entry name" value="NAD(P)-bd_dom_sf"/>
</dbReference>
<dbReference type="SMART" id="SM00822">
    <property type="entry name" value="PKS_KR"/>
    <property type="match status" value="1"/>
</dbReference>
<dbReference type="PROSITE" id="PS00061">
    <property type="entry name" value="ADH_SHORT"/>
    <property type="match status" value="1"/>
</dbReference>
<dbReference type="Gene3D" id="3.40.50.720">
    <property type="entry name" value="NAD(P)-binding Rossmann-like Domain"/>
    <property type="match status" value="1"/>
</dbReference>
<dbReference type="EC" id="1.1.1.100" evidence="3"/>
<dbReference type="InterPro" id="IPR057326">
    <property type="entry name" value="KR_dom"/>
</dbReference>
<dbReference type="PANTHER" id="PTHR42879:SF2">
    <property type="entry name" value="3-OXOACYL-[ACYL-CARRIER-PROTEIN] REDUCTASE FABG"/>
    <property type="match status" value="1"/>
</dbReference>
<dbReference type="InterPro" id="IPR002347">
    <property type="entry name" value="SDR_fam"/>
</dbReference>
<sequence>MRRFETKNVIVTGAAMGLGKSLAEQFAAEGARLVVLDRQDPAAAVQDLRRLGATADGLSCDIAVEKDVTKAVADAAQLLDGKIDILINNAGFNGKAQLLQDMKLEDWDYTLRVNLTGTMLVTREVSHHMIARKSGRIINIASNVARRGLPFRADYVSSKWALIGLTQTLALELVEHGIRVNAVCPGPIEGERIGQLVRMHSEAEGVDLAAVHKAWEDVPMKRFIRPEEVANVVKFLCGEESSAMTGQALNITGGMIMT</sequence>
<keyword evidence="4" id="KW-1185">Reference proteome</keyword>
<dbReference type="Pfam" id="PF13561">
    <property type="entry name" value="adh_short_C2"/>
    <property type="match status" value="1"/>
</dbReference>
<dbReference type="GO" id="GO:0004316">
    <property type="term" value="F:3-oxoacyl-[acyl-carrier-protein] reductase (NADPH) activity"/>
    <property type="evidence" value="ECO:0007669"/>
    <property type="project" value="UniProtKB-EC"/>
</dbReference>
<dbReference type="InterPro" id="IPR020904">
    <property type="entry name" value="Sc_DH/Rdtase_CS"/>
</dbReference>
<dbReference type="AlphaFoldDB" id="A0A5C5Y0X1"/>
<reference evidence="3 4" key="1">
    <citation type="submission" date="2019-02" db="EMBL/GenBank/DDBJ databases">
        <title>Deep-cultivation of Planctomycetes and their phenomic and genomic characterization uncovers novel biology.</title>
        <authorList>
            <person name="Wiegand S."/>
            <person name="Jogler M."/>
            <person name="Boedeker C."/>
            <person name="Pinto D."/>
            <person name="Vollmers J."/>
            <person name="Rivas-Marin E."/>
            <person name="Kohn T."/>
            <person name="Peeters S.H."/>
            <person name="Heuer A."/>
            <person name="Rast P."/>
            <person name="Oberbeckmann S."/>
            <person name="Bunk B."/>
            <person name="Jeske O."/>
            <person name="Meyerdierks A."/>
            <person name="Storesund J.E."/>
            <person name="Kallscheuer N."/>
            <person name="Luecker S."/>
            <person name="Lage O.M."/>
            <person name="Pohl T."/>
            <person name="Merkel B.J."/>
            <person name="Hornburger P."/>
            <person name="Mueller R.-W."/>
            <person name="Bruemmer F."/>
            <person name="Labrenz M."/>
            <person name="Spormann A.M."/>
            <person name="Op Den Camp H."/>
            <person name="Overmann J."/>
            <person name="Amann R."/>
            <person name="Jetten M.S.M."/>
            <person name="Mascher T."/>
            <person name="Medema M.H."/>
            <person name="Devos D.P."/>
            <person name="Kaster A.-K."/>
            <person name="Ovreas L."/>
            <person name="Rohde M."/>
            <person name="Galperin M.Y."/>
            <person name="Jogler C."/>
        </authorList>
    </citation>
    <scope>NUCLEOTIDE SEQUENCE [LARGE SCALE GENOMIC DNA]</scope>
    <source>
        <strain evidence="3 4">Pan14r</strain>
    </source>
</reference>
<gene>
    <name evidence="3" type="primary">fabG_2</name>
    <name evidence="3" type="ORF">Pan14r_11370</name>
</gene>
<protein>
    <submittedName>
        <fullName evidence="3">3-oxoacyl-[acyl-carrier-protein] reductase FabG</fullName>
        <ecNumber evidence="3">1.1.1.100</ecNumber>
    </submittedName>
</protein>
<feature type="domain" description="Ketoreductase" evidence="2">
    <location>
        <begin position="7"/>
        <end position="191"/>
    </location>
</feature>
<dbReference type="RefSeq" id="WP_146438554.1">
    <property type="nucleotide sequence ID" value="NZ_SJPL01000001.1"/>
</dbReference>
<accession>A0A5C5Y0X1</accession>
<keyword evidence="3" id="KW-0560">Oxidoreductase</keyword>
<comment type="similarity">
    <text evidence="1">Belongs to the short-chain dehydrogenases/reductases (SDR) family.</text>
</comment>
<dbReference type="PRINTS" id="PR00080">
    <property type="entry name" value="SDRFAMILY"/>
</dbReference>
<dbReference type="PRINTS" id="PR00081">
    <property type="entry name" value="GDHRDH"/>
</dbReference>
<dbReference type="InterPro" id="IPR050259">
    <property type="entry name" value="SDR"/>
</dbReference>
<evidence type="ECO:0000313" key="4">
    <source>
        <dbReference type="Proteomes" id="UP000317238"/>
    </source>
</evidence>
<dbReference type="OrthoDB" id="266183at2"/>
<dbReference type="FunFam" id="3.40.50.720:FF:000084">
    <property type="entry name" value="Short-chain dehydrogenase reductase"/>
    <property type="match status" value="1"/>
</dbReference>
<dbReference type="SUPFAM" id="SSF51735">
    <property type="entry name" value="NAD(P)-binding Rossmann-fold domains"/>
    <property type="match status" value="1"/>
</dbReference>
<dbReference type="PANTHER" id="PTHR42879">
    <property type="entry name" value="3-OXOACYL-(ACYL-CARRIER-PROTEIN) REDUCTASE"/>
    <property type="match status" value="1"/>
</dbReference>
<dbReference type="CDD" id="cd05233">
    <property type="entry name" value="SDR_c"/>
    <property type="match status" value="1"/>
</dbReference>
<comment type="caution">
    <text evidence="3">The sequence shown here is derived from an EMBL/GenBank/DDBJ whole genome shotgun (WGS) entry which is preliminary data.</text>
</comment>
<name>A0A5C5Y0X1_9PLAN</name>
<evidence type="ECO:0000256" key="1">
    <source>
        <dbReference type="ARBA" id="ARBA00006484"/>
    </source>
</evidence>
<evidence type="ECO:0000259" key="2">
    <source>
        <dbReference type="SMART" id="SM00822"/>
    </source>
</evidence>